<keyword evidence="1" id="KW-0238">DNA-binding</keyword>
<evidence type="ECO:0000313" key="5">
    <source>
        <dbReference type="Proteomes" id="UP000095413"/>
    </source>
</evidence>
<dbReference type="OrthoDB" id="1954354at2"/>
<dbReference type="RefSeq" id="WP_055057028.1">
    <property type="nucleotide sequence ID" value="NZ_CZBA01000031.1"/>
</dbReference>
<evidence type="ECO:0000259" key="3">
    <source>
        <dbReference type="PROSITE" id="PS50943"/>
    </source>
</evidence>
<sequence>MDIDMMSIGKRIKDRRKELKLTQTDIKRECGISSGALSEIENGNRTPSIITFQLLSQTLNCSMDWLATGNSSDAENIFISECEDNLLKGFRELSEGDQDEIMEILNMKLRKAQRARRTSAKSSGLTDTGEANMVG</sequence>
<name>A0A174SY68_9FIRM</name>
<evidence type="ECO:0000313" key="4">
    <source>
        <dbReference type="EMBL" id="CUQ02774.1"/>
    </source>
</evidence>
<dbReference type="SMART" id="SM00530">
    <property type="entry name" value="HTH_XRE"/>
    <property type="match status" value="1"/>
</dbReference>
<dbReference type="InterPro" id="IPR001387">
    <property type="entry name" value="Cro/C1-type_HTH"/>
</dbReference>
<dbReference type="InterPro" id="IPR050807">
    <property type="entry name" value="TransReg_Diox_bact_type"/>
</dbReference>
<dbReference type="Proteomes" id="UP000095413">
    <property type="component" value="Unassembled WGS sequence"/>
</dbReference>
<dbReference type="InterPro" id="IPR010982">
    <property type="entry name" value="Lambda_DNA-bd_dom_sf"/>
</dbReference>
<gene>
    <name evidence="4" type="ORF">ERS852533_03463</name>
</gene>
<feature type="region of interest" description="Disordered" evidence="2">
    <location>
        <begin position="115"/>
        <end position="135"/>
    </location>
</feature>
<dbReference type="Pfam" id="PF01381">
    <property type="entry name" value="HTH_3"/>
    <property type="match status" value="1"/>
</dbReference>
<dbReference type="GO" id="GO:0003677">
    <property type="term" value="F:DNA binding"/>
    <property type="evidence" value="ECO:0007669"/>
    <property type="project" value="UniProtKB-KW"/>
</dbReference>
<dbReference type="PROSITE" id="PS50943">
    <property type="entry name" value="HTH_CROC1"/>
    <property type="match status" value="1"/>
</dbReference>
<dbReference type="SUPFAM" id="SSF47413">
    <property type="entry name" value="lambda repressor-like DNA-binding domains"/>
    <property type="match status" value="1"/>
</dbReference>
<proteinExistence type="predicted"/>
<dbReference type="GO" id="GO:0005829">
    <property type="term" value="C:cytosol"/>
    <property type="evidence" value="ECO:0007669"/>
    <property type="project" value="TreeGrafter"/>
</dbReference>
<dbReference type="PANTHER" id="PTHR46797">
    <property type="entry name" value="HTH-TYPE TRANSCRIPTIONAL REGULATOR"/>
    <property type="match status" value="1"/>
</dbReference>
<evidence type="ECO:0000256" key="1">
    <source>
        <dbReference type="ARBA" id="ARBA00023125"/>
    </source>
</evidence>
<accession>A0A174SY68</accession>
<dbReference type="Gene3D" id="1.10.260.40">
    <property type="entry name" value="lambda repressor-like DNA-binding domains"/>
    <property type="match status" value="1"/>
</dbReference>
<dbReference type="AlphaFoldDB" id="A0A174SY68"/>
<evidence type="ECO:0000256" key="2">
    <source>
        <dbReference type="SAM" id="MobiDB-lite"/>
    </source>
</evidence>
<dbReference type="CDD" id="cd00093">
    <property type="entry name" value="HTH_XRE"/>
    <property type="match status" value="1"/>
</dbReference>
<dbReference type="EMBL" id="CZBA01000031">
    <property type="protein sequence ID" value="CUQ02774.1"/>
    <property type="molecule type" value="Genomic_DNA"/>
</dbReference>
<dbReference type="PANTHER" id="PTHR46797:SF1">
    <property type="entry name" value="METHYLPHOSPHONATE SYNTHASE"/>
    <property type="match status" value="1"/>
</dbReference>
<protein>
    <submittedName>
        <fullName evidence="4">Transcriptional repressor DicA</fullName>
    </submittedName>
</protein>
<dbReference type="GO" id="GO:0003700">
    <property type="term" value="F:DNA-binding transcription factor activity"/>
    <property type="evidence" value="ECO:0007669"/>
    <property type="project" value="TreeGrafter"/>
</dbReference>
<feature type="domain" description="HTH cro/C1-type" evidence="3">
    <location>
        <begin position="12"/>
        <end position="66"/>
    </location>
</feature>
<reference evidence="4 5" key="1">
    <citation type="submission" date="2015-09" db="EMBL/GenBank/DDBJ databases">
        <authorList>
            <consortium name="Pathogen Informatics"/>
        </authorList>
    </citation>
    <scope>NUCLEOTIDE SEQUENCE [LARGE SCALE GENOMIC DNA]</scope>
    <source>
        <strain evidence="4 5">2789STDY5834921</strain>
    </source>
</reference>
<organism evidence="4 5">
    <name type="scientific">Blautia obeum</name>
    <dbReference type="NCBI Taxonomy" id="40520"/>
    <lineage>
        <taxon>Bacteria</taxon>
        <taxon>Bacillati</taxon>
        <taxon>Bacillota</taxon>
        <taxon>Clostridia</taxon>
        <taxon>Lachnospirales</taxon>
        <taxon>Lachnospiraceae</taxon>
        <taxon>Blautia</taxon>
    </lineage>
</organism>